<evidence type="ECO:0000256" key="7">
    <source>
        <dbReference type="ARBA" id="ARBA00023187"/>
    </source>
</evidence>
<dbReference type="InterPro" id="IPR011709">
    <property type="entry name" value="DEAD-box_helicase_OB_fold"/>
</dbReference>
<keyword evidence="6" id="KW-0067">ATP-binding</keyword>
<reference evidence="10" key="1">
    <citation type="journal article" date="2014" name="PLoS ONE">
        <title>Transcriptome-Based Identification of ABC Transporters in the Western Tarnished Plant Bug Lygus hesperus.</title>
        <authorList>
            <person name="Hull J.J."/>
            <person name="Chaney K."/>
            <person name="Geib S.M."/>
            <person name="Fabrick J.A."/>
            <person name="Brent C.S."/>
            <person name="Walsh D."/>
            <person name="Lavine L.C."/>
        </authorList>
    </citation>
    <scope>NUCLEOTIDE SEQUENCE</scope>
</reference>
<feature type="domain" description="Helicase-associated" evidence="9">
    <location>
        <begin position="1"/>
        <end position="88"/>
    </location>
</feature>
<dbReference type="InterPro" id="IPR007502">
    <property type="entry name" value="Helicase-assoc_dom"/>
</dbReference>
<dbReference type="Gene3D" id="1.20.120.1080">
    <property type="match status" value="1"/>
</dbReference>
<gene>
    <name evidence="10" type="ORF">CM83_101525</name>
</gene>
<sequence>MLNYIGALDDDGELTEIGKIISTFPVEPEQAKILLESPKYSCSNEILTVVAMLNTPQVFINGPSDQSSIVNECHKKFASKDSDHITLLNIYQEYKQNLESQEWCWKNYLNHRSLKSADNIRSQLIRMMERYNLTINSTPTDSIEYNRNIRKALLEGFFMQVAHLQRNGMYLTVKDQQIVRLHPSTCVVERSEWVLYHEFVLTTEQFIRTVTAIQGEWLIAIAPHYYDLSNFPPGTTRIQIEKLYEERQRILAGLQPSRI</sequence>
<keyword evidence="4" id="KW-0378">Hydrolase</keyword>
<evidence type="ECO:0000256" key="6">
    <source>
        <dbReference type="ARBA" id="ARBA00022840"/>
    </source>
</evidence>
<keyword evidence="5 10" id="KW-0347">Helicase</keyword>
<dbReference type="InterPro" id="IPR027417">
    <property type="entry name" value="P-loop_NTPase"/>
</dbReference>
<dbReference type="GO" id="GO:0006397">
    <property type="term" value="P:mRNA processing"/>
    <property type="evidence" value="ECO:0007669"/>
    <property type="project" value="UniProtKB-KW"/>
</dbReference>
<dbReference type="Pfam" id="PF04408">
    <property type="entry name" value="WHD_HA2"/>
    <property type="match status" value="1"/>
</dbReference>
<dbReference type="AlphaFoldDB" id="A0A0A9XJQ0"/>
<name>A0A0A9XJQ0_LYGHE</name>
<protein>
    <recommendedName>
        <fullName evidence="1">RNA helicase</fullName>
        <ecNumber evidence="1">3.6.4.13</ecNumber>
    </recommendedName>
</protein>
<evidence type="ECO:0000256" key="1">
    <source>
        <dbReference type="ARBA" id="ARBA00012552"/>
    </source>
</evidence>
<evidence type="ECO:0000313" key="10">
    <source>
        <dbReference type="EMBL" id="JAG20179.1"/>
    </source>
</evidence>
<dbReference type="PANTHER" id="PTHR18934:SF109">
    <property type="entry name" value="ATP-DEPENDENT RNA HELICASE DHX15 HOMOLOG"/>
    <property type="match status" value="1"/>
</dbReference>
<dbReference type="PANTHER" id="PTHR18934">
    <property type="entry name" value="ATP-DEPENDENT RNA HELICASE"/>
    <property type="match status" value="1"/>
</dbReference>
<dbReference type="SMART" id="SM00847">
    <property type="entry name" value="HA2"/>
    <property type="match status" value="1"/>
</dbReference>
<comment type="catalytic activity">
    <reaction evidence="8">
        <text>ATP + H2O = ADP + phosphate + H(+)</text>
        <dbReference type="Rhea" id="RHEA:13065"/>
        <dbReference type="ChEBI" id="CHEBI:15377"/>
        <dbReference type="ChEBI" id="CHEBI:15378"/>
        <dbReference type="ChEBI" id="CHEBI:30616"/>
        <dbReference type="ChEBI" id="CHEBI:43474"/>
        <dbReference type="ChEBI" id="CHEBI:456216"/>
        <dbReference type="EC" id="3.6.4.13"/>
    </reaction>
</comment>
<reference evidence="10" key="2">
    <citation type="submission" date="2014-07" db="EMBL/GenBank/DDBJ databases">
        <authorList>
            <person name="Hull J."/>
        </authorList>
    </citation>
    <scope>NUCLEOTIDE SEQUENCE</scope>
</reference>
<organism evidence="10">
    <name type="scientific">Lygus hesperus</name>
    <name type="common">Western plant bug</name>
    <dbReference type="NCBI Taxonomy" id="30085"/>
    <lineage>
        <taxon>Eukaryota</taxon>
        <taxon>Metazoa</taxon>
        <taxon>Ecdysozoa</taxon>
        <taxon>Arthropoda</taxon>
        <taxon>Hexapoda</taxon>
        <taxon>Insecta</taxon>
        <taxon>Pterygota</taxon>
        <taxon>Neoptera</taxon>
        <taxon>Paraneoptera</taxon>
        <taxon>Hemiptera</taxon>
        <taxon>Heteroptera</taxon>
        <taxon>Panheteroptera</taxon>
        <taxon>Cimicomorpha</taxon>
        <taxon>Miridae</taxon>
        <taxon>Mirini</taxon>
        <taxon>Lygus</taxon>
    </lineage>
</organism>
<dbReference type="GO" id="GO:0008380">
    <property type="term" value="P:RNA splicing"/>
    <property type="evidence" value="ECO:0007669"/>
    <property type="project" value="UniProtKB-KW"/>
</dbReference>
<evidence type="ECO:0000256" key="4">
    <source>
        <dbReference type="ARBA" id="ARBA00022801"/>
    </source>
</evidence>
<dbReference type="SUPFAM" id="SSF52540">
    <property type="entry name" value="P-loop containing nucleoside triphosphate hydrolases"/>
    <property type="match status" value="1"/>
</dbReference>
<dbReference type="InterPro" id="IPR048333">
    <property type="entry name" value="HA2_WH"/>
</dbReference>
<proteinExistence type="predicted"/>
<dbReference type="GO" id="GO:0005524">
    <property type="term" value="F:ATP binding"/>
    <property type="evidence" value="ECO:0007669"/>
    <property type="project" value="UniProtKB-KW"/>
</dbReference>
<dbReference type="GO" id="GO:0003724">
    <property type="term" value="F:RNA helicase activity"/>
    <property type="evidence" value="ECO:0007669"/>
    <property type="project" value="UniProtKB-EC"/>
</dbReference>
<accession>A0A0A9XJQ0</accession>
<keyword evidence="3" id="KW-0547">Nucleotide-binding</keyword>
<evidence type="ECO:0000256" key="5">
    <source>
        <dbReference type="ARBA" id="ARBA00022806"/>
    </source>
</evidence>
<dbReference type="GO" id="GO:0003723">
    <property type="term" value="F:RNA binding"/>
    <property type="evidence" value="ECO:0007669"/>
    <property type="project" value="TreeGrafter"/>
</dbReference>
<dbReference type="EMBL" id="GBHO01023425">
    <property type="protein sequence ID" value="JAG20179.1"/>
    <property type="molecule type" value="Transcribed_RNA"/>
</dbReference>
<dbReference type="Pfam" id="PF21010">
    <property type="entry name" value="HA2_C"/>
    <property type="match status" value="1"/>
</dbReference>
<dbReference type="Pfam" id="PF07717">
    <property type="entry name" value="OB_NTP_bind"/>
    <property type="match status" value="1"/>
</dbReference>
<keyword evidence="2" id="KW-0507">mRNA processing</keyword>
<evidence type="ECO:0000256" key="8">
    <source>
        <dbReference type="ARBA" id="ARBA00047984"/>
    </source>
</evidence>
<evidence type="ECO:0000256" key="3">
    <source>
        <dbReference type="ARBA" id="ARBA00022741"/>
    </source>
</evidence>
<evidence type="ECO:0000259" key="9">
    <source>
        <dbReference type="SMART" id="SM00847"/>
    </source>
</evidence>
<evidence type="ECO:0000256" key="2">
    <source>
        <dbReference type="ARBA" id="ARBA00022664"/>
    </source>
</evidence>
<dbReference type="GO" id="GO:0016787">
    <property type="term" value="F:hydrolase activity"/>
    <property type="evidence" value="ECO:0007669"/>
    <property type="project" value="UniProtKB-KW"/>
</dbReference>
<keyword evidence="7" id="KW-0508">mRNA splicing</keyword>
<dbReference type="EC" id="3.6.4.13" evidence="1"/>